<feature type="transmembrane region" description="Helical" evidence="2">
    <location>
        <begin position="29"/>
        <end position="46"/>
    </location>
</feature>
<keyword evidence="2" id="KW-0812">Transmembrane</keyword>
<protein>
    <recommendedName>
        <fullName evidence="5">Clumping factor A</fullName>
    </recommendedName>
</protein>
<evidence type="ECO:0008006" key="5">
    <source>
        <dbReference type="Google" id="ProtNLM"/>
    </source>
</evidence>
<keyword evidence="2" id="KW-0472">Membrane</keyword>
<feature type="region of interest" description="Disordered" evidence="1">
    <location>
        <begin position="173"/>
        <end position="192"/>
    </location>
</feature>
<keyword evidence="4" id="KW-1185">Reference proteome</keyword>
<proteinExistence type="predicted"/>
<keyword evidence="2" id="KW-1133">Transmembrane helix</keyword>
<evidence type="ECO:0000256" key="2">
    <source>
        <dbReference type="SAM" id="Phobius"/>
    </source>
</evidence>
<evidence type="ECO:0000256" key="1">
    <source>
        <dbReference type="SAM" id="MobiDB-lite"/>
    </source>
</evidence>
<dbReference type="AlphaFoldDB" id="A0A8J3J0K2"/>
<feature type="region of interest" description="Disordered" evidence="1">
    <location>
        <begin position="50"/>
        <end position="163"/>
    </location>
</feature>
<comment type="caution">
    <text evidence="3">The sequence shown here is derived from an EMBL/GenBank/DDBJ whole genome shotgun (WGS) entry which is preliminary data.</text>
</comment>
<dbReference type="Proteomes" id="UP000612808">
    <property type="component" value="Unassembled WGS sequence"/>
</dbReference>
<evidence type="ECO:0000313" key="4">
    <source>
        <dbReference type="Proteomes" id="UP000612808"/>
    </source>
</evidence>
<sequence>MIVASLLLILVAAVLLVLGLVRGIDLLLVVSIAVSLLAAVALYVGARQSRSNRSTPADDAGDNGEPAGESTETAEMPASEPAYGESALRRGGQVPDLPGRRVSGARTDPTRSGAVQREFADLDPANDPDPWDHRPPWPLDRTAAEPTESVPTIPVGRFPDEPGRYGMVIPDVESDNATDDPMDEPPVQRTSRSDADLVARLPAEVLVVDGRPRYHVTGCPHLLGKDSEPLPVAEAVELGFNPCGWCQPDTVLLGGTPEL</sequence>
<organism evidence="3 4">
    <name type="scientific">Actinocatenispora rupis</name>
    <dbReference type="NCBI Taxonomy" id="519421"/>
    <lineage>
        <taxon>Bacteria</taxon>
        <taxon>Bacillati</taxon>
        <taxon>Actinomycetota</taxon>
        <taxon>Actinomycetes</taxon>
        <taxon>Micromonosporales</taxon>
        <taxon>Micromonosporaceae</taxon>
        <taxon>Actinocatenispora</taxon>
    </lineage>
</organism>
<name>A0A8J3J0K2_9ACTN</name>
<evidence type="ECO:0000313" key="3">
    <source>
        <dbReference type="EMBL" id="GID09301.1"/>
    </source>
</evidence>
<reference evidence="3" key="1">
    <citation type="submission" date="2021-01" db="EMBL/GenBank/DDBJ databases">
        <title>Whole genome shotgun sequence of Actinocatenispora rupis NBRC 107355.</title>
        <authorList>
            <person name="Komaki H."/>
            <person name="Tamura T."/>
        </authorList>
    </citation>
    <scope>NUCLEOTIDE SEQUENCE</scope>
    <source>
        <strain evidence="3">NBRC 107355</strain>
    </source>
</reference>
<dbReference type="RefSeq" id="WP_203654620.1">
    <property type="nucleotide sequence ID" value="NZ_BAAAZM010000016.1"/>
</dbReference>
<gene>
    <name evidence="3" type="ORF">Aru02nite_01900</name>
</gene>
<accession>A0A8J3J0K2</accession>
<dbReference type="EMBL" id="BOMB01000001">
    <property type="protein sequence ID" value="GID09301.1"/>
    <property type="molecule type" value="Genomic_DNA"/>
</dbReference>
<feature type="compositionally biased region" description="Acidic residues" evidence="1">
    <location>
        <begin position="173"/>
        <end position="183"/>
    </location>
</feature>